<keyword evidence="6 7" id="KW-0472">Membrane</keyword>
<keyword evidence="8" id="KW-0969">Cilium</keyword>
<reference evidence="9" key="1">
    <citation type="submission" date="2010-08" db="EMBL/GenBank/DDBJ databases">
        <title>Genome sequence of Parvularcula bermudensis HTCC2503.</title>
        <authorList>
            <person name="Kang D.-M."/>
            <person name="Oh H.-M."/>
            <person name="Cho J.-C."/>
        </authorList>
    </citation>
    <scope>NUCLEOTIDE SEQUENCE [LARGE SCALE GENOMIC DNA]</scope>
    <source>
        <strain evidence="9">ATCC BAA-594 / HTCC2503 / KCTC 12087</strain>
    </source>
</reference>
<feature type="transmembrane region" description="Helical" evidence="7">
    <location>
        <begin position="56"/>
        <end position="78"/>
    </location>
</feature>
<keyword evidence="8" id="KW-0282">Flagellum</keyword>
<dbReference type="RefSeq" id="WP_013300622.1">
    <property type="nucleotide sequence ID" value="NC_014414.1"/>
</dbReference>
<evidence type="ECO:0000313" key="8">
    <source>
        <dbReference type="EMBL" id="ADM09648.1"/>
    </source>
</evidence>
<reference evidence="8 9" key="2">
    <citation type="journal article" date="2011" name="J. Bacteriol.">
        <title>Complete genome sequence of strain HTCC2503T of Parvularcula bermudensis, the type species of the order "Parvularculales" in the class Alphaproteobacteria.</title>
        <authorList>
            <person name="Oh H.M."/>
            <person name="Kang I."/>
            <person name="Vergin K.L."/>
            <person name="Kang D."/>
            <person name="Rhee K.H."/>
            <person name="Giovannoni S.J."/>
            <person name="Cho J.C."/>
        </authorList>
    </citation>
    <scope>NUCLEOTIDE SEQUENCE [LARGE SCALE GENOMIC DNA]</scope>
    <source>
        <strain evidence="9">ATCC BAA-594 / HTCC2503 / KCTC 12087</strain>
    </source>
</reference>
<dbReference type="STRING" id="314260.PB2503_07964"/>
<evidence type="ECO:0000256" key="4">
    <source>
        <dbReference type="ARBA" id="ARBA00022692"/>
    </source>
</evidence>
<dbReference type="PRINTS" id="PR00952">
    <property type="entry name" value="TYPE3IMQPROT"/>
</dbReference>
<evidence type="ECO:0000256" key="6">
    <source>
        <dbReference type="ARBA" id="ARBA00023136"/>
    </source>
</evidence>
<evidence type="ECO:0000256" key="2">
    <source>
        <dbReference type="ARBA" id="ARBA00006156"/>
    </source>
</evidence>
<evidence type="ECO:0000256" key="3">
    <source>
        <dbReference type="ARBA" id="ARBA00022475"/>
    </source>
</evidence>
<evidence type="ECO:0000256" key="5">
    <source>
        <dbReference type="ARBA" id="ARBA00022989"/>
    </source>
</evidence>
<proteinExistence type="inferred from homology"/>
<protein>
    <submittedName>
        <fullName evidence="8">Flagellar biosynthetic protein FliQ</fullName>
    </submittedName>
</protein>
<dbReference type="PANTHER" id="PTHR34040:SF2">
    <property type="entry name" value="FLAGELLAR BIOSYNTHETIC PROTEIN FLIQ"/>
    <property type="match status" value="1"/>
</dbReference>
<feature type="transmembrane region" description="Helical" evidence="7">
    <location>
        <begin position="14"/>
        <end position="36"/>
    </location>
</feature>
<dbReference type="GO" id="GO:0009306">
    <property type="term" value="P:protein secretion"/>
    <property type="evidence" value="ECO:0007669"/>
    <property type="project" value="InterPro"/>
</dbReference>
<dbReference type="KEGG" id="pbr:PB2503_07964"/>
<evidence type="ECO:0000313" key="9">
    <source>
        <dbReference type="Proteomes" id="UP000001302"/>
    </source>
</evidence>
<dbReference type="Pfam" id="PF01313">
    <property type="entry name" value="Bac_export_3"/>
    <property type="match status" value="1"/>
</dbReference>
<evidence type="ECO:0000256" key="7">
    <source>
        <dbReference type="SAM" id="Phobius"/>
    </source>
</evidence>
<dbReference type="OrthoDB" id="9806440at2"/>
<dbReference type="GO" id="GO:0005886">
    <property type="term" value="C:plasma membrane"/>
    <property type="evidence" value="ECO:0007669"/>
    <property type="project" value="UniProtKB-SubCell"/>
</dbReference>
<comment type="subcellular location">
    <subcellularLocation>
        <location evidence="1">Cell membrane</location>
        <topology evidence="1">Multi-pass membrane protein</topology>
    </subcellularLocation>
</comment>
<gene>
    <name evidence="8" type="ordered locus">PB2503_07964</name>
</gene>
<dbReference type="PANTHER" id="PTHR34040">
    <property type="entry name" value="FLAGELLAR BIOSYNTHETIC PROTEIN FLIQ"/>
    <property type="match status" value="1"/>
</dbReference>
<dbReference type="InterPro" id="IPR002191">
    <property type="entry name" value="Bac_export_3"/>
</dbReference>
<dbReference type="eggNOG" id="COG1987">
    <property type="taxonomic scope" value="Bacteria"/>
</dbReference>
<keyword evidence="3" id="KW-1003">Cell membrane</keyword>
<sequence>MLTDAQIIDLTREAVMTAALMSAPLLIAALVAGLIVGLLQALTSVQELTLTFVPKVAAMLLVFALTSSFMVGLCLRLFEDRILPLIG</sequence>
<name>E0TH64_PARBH</name>
<comment type="similarity">
    <text evidence="2">Belongs to the FliQ/MopD/SpaQ family.</text>
</comment>
<keyword evidence="4 7" id="KW-0812">Transmembrane</keyword>
<keyword evidence="8" id="KW-0966">Cell projection</keyword>
<keyword evidence="9" id="KW-1185">Reference proteome</keyword>
<dbReference type="Proteomes" id="UP000001302">
    <property type="component" value="Chromosome"/>
</dbReference>
<accession>E0TH64</accession>
<dbReference type="PIRSF" id="PIRSF004669">
    <property type="entry name" value="FliQ"/>
    <property type="match status" value="1"/>
</dbReference>
<evidence type="ECO:0000256" key="1">
    <source>
        <dbReference type="ARBA" id="ARBA00004651"/>
    </source>
</evidence>
<dbReference type="AlphaFoldDB" id="E0TH64"/>
<keyword evidence="5 7" id="KW-1133">Transmembrane helix</keyword>
<organism evidence="8 9">
    <name type="scientific">Parvularcula bermudensis (strain ATCC BAA-594 / HTCC2503 / KCTC 12087)</name>
    <dbReference type="NCBI Taxonomy" id="314260"/>
    <lineage>
        <taxon>Bacteria</taxon>
        <taxon>Pseudomonadati</taxon>
        <taxon>Pseudomonadota</taxon>
        <taxon>Alphaproteobacteria</taxon>
        <taxon>Parvularculales</taxon>
        <taxon>Parvularculaceae</taxon>
        <taxon>Parvularcula</taxon>
    </lineage>
</organism>
<dbReference type="HOGENOM" id="CLU_164516_0_0_5"/>
<dbReference type="EMBL" id="CP002156">
    <property type="protein sequence ID" value="ADM09648.1"/>
    <property type="molecule type" value="Genomic_DNA"/>
</dbReference>